<feature type="signal peptide" evidence="1">
    <location>
        <begin position="1"/>
        <end position="21"/>
    </location>
</feature>
<dbReference type="Proteomes" id="UP000245764">
    <property type="component" value="Chromosome 1"/>
</dbReference>
<proteinExistence type="predicted"/>
<protein>
    <recommendedName>
        <fullName evidence="4">Metallo-beta-lactamase domain-containing protein</fullName>
    </recommendedName>
</protein>
<dbReference type="Gene3D" id="3.60.15.10">
    <property type="entry name" value="Ribonuclease Z/Hydroxyacylglutathione hydrolase-like"/>
    <property type="match status" value="1"/>
</dbReference>
<keyword evidence="1" id="KW-0732">Signal</keyword>
<sequence length="194" mass="21109">MLTATSMRALLHSTLIIAVSSAVVKSTFYGTTSVHITDGNSSIFFDAFFTRPSFKQVINDTIGPHRDLIRETLRQGGVDQLDAIFVAHSHYYHDMNAPDVLNITNGKTMYGSNSTLNIGRGAGLEEGRTKLIKEGDIYDIGNFTIQVFEGLHSPGNTIPGIVEEPLQESAAEGLRGASEFKENTILPVEGFVFA</sequence>
<dbReference type="AlphaFoldDB" id="A0A2H1FP94"/>
<dbReference type="EMBL" id="LT854253">
    <property type="protein sequence ID" value="SMR43168.1"/>
    <property type="molecule type" value="Genomic_DNA"/>
</dbReference>
<name>A0A2H1FP94_ZYMTR</name>
<feature type="chain" id="PRO_5013587740" description="Metallo-beta-lactamase domain-containing protein" evidence="1">
    <location>
        <begin position="22"/>
        <end position="194"/>
    </location>
</feature>
<evidence type="ECO:0008006" key="4">
    <source>
        <dbReference type="Google" id="ProtNLM"/>
    </source>
</evidence>
<evidence type="ECO:0000313" key="3">
    <source>
        <dbReference type="Proteomes" id="UP000245764"/>
    </source>
</evidence>
<dbReference type="SUPFAM" id="SSF56281">
    <property type="entry name" value="Metallo-hydrolase/oxidoreductase"/>
    <property type="match status" value="1"/>
</dbReference>
<accession>A0A2H1FP94</accession>
<evidence type="ECO:0000256" key="1">
    <source>
        <dbReference type="SAM" id="SignalP"/>
    </source>
</evidence>
<organism evidence="2 3">
    <name type="scientific">Zymoseptoria tritici ST99CH_1E4</name>
    <dbReference type="NCBI Taxonomy" id="1276532"/>
    <lineage>
        <taxon>Eukaryota</taxon>
        <taxon>Fungi</taxon>
        <taxon>Dikarya</taxon>
        <taxon>Ascomycota</taxon>
        <taxon>Pezizomycotina</taxon>
        <taxon>Dothideomycetes</taxon>
        <taxon>Dothideomycetidae</taxon>
        <taxon>Mycosphaerellales</taxon>
        <taxon>Mycosphaerellaceae</taxon>
        <taxon>Zymoseptoria</taxon>
    </lineage>
</organism>
<evidence type="ECO:0000313" key="2">
    <source>
        <dbReference type="EMBL" id="SMR43168.1"/>
    </source>
</evidence>
<reference evidence="3" key="1">
    <citation type="submission" date="2017-05" db="EMBL/GenBank/DDBJ databases">
        <authorList>
            <person name="Song R."/>
            <person name="Chenine A.L."/>
            <person name="Ruprecht R.M."/>
        </authorList>
    </citation>
    <scope>NUCLEOTIDE SEQUENCE [LARGE SCALE GENOMIC DNA]</scope>
</reference>
<dbReference type="InterPro" id="IPR036866">
    <property type="entry name" value="RibonucZ/Hydroxyglut_hydro"/>
</dbReference>
<gene>
    <name evidence="2" type="ORF">ZT1E4_G1946</name>
</gene>